<reference evidence="1" key="1">
    <citation type="submission" date="2014-11" db="EMBL/GenBank/DDBJ databases">
        <authorList>
            <person name="Amaro Gonzalez C."/>
        </authorList>
    </citation>
    <scope>NUCLEOTIDE SEQUENCE</scope>
</reference>
<accession>A0A0E9SGF4</accession>
<reference evidence="1" key="2">
    <citation type="journal article" date="2015" name="Fish Shellfish Immunol.">
        <title>Early steps in the European eel (Anguilla anguilla)-Vibrio vulnificus interaction in the gills: Role of the RtxA13 toxin.</title>
        <authorList>
            <person name="Callol A."/>
            <person name="Pajuelo D."/>
            <person name="Ebbesson L."/>
            <person name="Teles M."/>
            <person name="MacKenzie S."/>
            <person name="Amaro C."/>
        </authorList>
    </citation>
    <scope>NUCLEOTIDE SEQUENCE</scope>
</reference>
<evidence type="ECO:0000313" key="1">
    <source>
        <dbReference type="EMBL" id="JAH39740.1"/>
    </source>
</evidence>
<dbReference type="EMBL" id="GBXM01068837">
    <property type="protein sequence ID" value="JAH39740.1"/>
    <property type="molecule type" value="Transcribed_RNA"/>
</dbReference>
<organism evidence="1">
    <name type="scientific">Anguilla anguilla</name>
    <name type="common">European freshwater eel</name>
    <name type="synonym">Muraena anguilla</name>
    <dbReference type="NCBI Taxonomy" id="7936"/>
    <lineage>
        <taxon>Eukaryota</taxon>
        <taxon>Metazoa</taxon>
        <taxon>Chordata</taxon>
        <taxon>Craniata</taxon>
        <taxon>Vertebrata</taxon>
        <taxon>Euteleostomi</taxon>
        <taxon>Actinopterygii</taxon>
        <taxon>Neopterygii</taxon>
        <taxon>Teleostei</taxon>
        <taxon>Anguilliformes</taxon>
        <taxon>Anguillidae</taxon>
        <taxon>Anguilla</taxon>
    </lineage>
</organism>
<protein>
    <submittedName>
        <fullName evidence="1">Uncharacterized protein</fullName>
    </submittedName>
</protein>
<dbReference type="AlphaFoldDB" id="A0A0E9SGF4"/>
<sequence length="38" mass="4053">MCALTHGCGKTLCVSAGHINTRQWALPVLSMMHKQGNG</sequence>
<name>A0A0E9SGF4_ANGAN</name>
<proteinExistence type="predicted"/>